<dbReference type="Proteomes" id="UP000560000">
    <property type="component" value="Unassembled WGS sequence"/>
</dbReference>
<dbReference type="AlphaFoldDB" id="A0A841KH03"/>
<evidence type="ECO:0000313" key="2">
    <source>
        <dbReference type="EMBL" id="MBB6184335.1"/>
    </source>
</evidence>
<proteinExistence type="predicted"/>
<dbReference type="GO" id="GO:0003677">
    <property type="term" value="F:DNA binding"/>
    <property type="evidence" value="ECO:0007669"/>
    <property type="project" value="InterPro"/>
</dbReference>
<dbReference type="InterPro" id="IPR010982">
    <property type="entry name" value="Lambda_DNA-bd_dom_sf"/>
</dbReference>
<dbReference type="SMART" id="SM00530">
    <property type="entry name" value="HTH_XRE"/>
    <property type="match status" value="1"/>
</dbReference>
<evidence type="ECO:0000259" key="1">
    <source>
        <dbReference type="PROSITE" id="PS50943"/>
    </source>
</evidence>
<feature type="domain" description="HTH cro/C1-type" evidence="1">
    <location>
        <begin position="18"/>
        <end position="72"/>
    </location>
</feature>
<dbReference type="Pfam" id="PF13560">
    <property type="entry name" value="HTH_31"/>
    <property type="match status" value="1"/>
</dbReference>
<dbReference type="PROSITE" id="PS50943">
    <property type="entry name" value="HTH_CROC1"/>
    <property type="match status" value="1"/>
</dbReference>
<accession>A0A841KH03</accession>
<dbReference type="InterPro" id="IPR001387">
    <property type="entry name" value="Cro/C1-type_HTH"/>
</dbReference>
<dbReference type="EMBL" id="JACHET010000001">
    <property type="protein sequence ID" value="MBB6184335.1"/>
    <property type="molecule type" value="Genomic_DNA"/>
</dbReference>
<evidence type="ECO:0000313" key="3">
    <source>
        <dbReference type="Proteomes" id="UP000560000"/>
    </source>
</evidence>
<dbReference type="OrthoDB" id="9803379at2"/>
<reference evidence="2 3" key="1">
    <citation type="submission" date="2020-08" db="EMBL/GenBank/DDBJ databases">
        <title>Genomic Encyclopedia of Type Strains, Phase IV (KMG-IV): sequencing the most valuable type-strain genomes for metagenomic binning, comparative biology and taxonomic classification.</title>
        <authorList>
            <person name="Goeker M."/>
        </authorList>
    </citation>
    <scope>NUCLEOTIDE SEQUENCE [LARGE SCALE GENOMIC DNA]</scope>
    <source>
        <strain evidence="2 3">DSM 107085</strain>
    </source>
</reference>
<sequence>MKRASIHTPEHAELVTLLRDLRLEAGLSQAEVAASLGRPQTYVSAIEVGQRGVDLVQVRELGAIYGLTFVDFAARLEQRLKDKVSETRPPRRPRKS</sequence>
<gene>
    <name evidence="2" type="ORF">HNQ86_001680</name>
</gene>
<dbReference type="RefSeq" id="WP_052394614.1">
    <property type="nucleotide sequence ID" value="NZ_JACHET010000001.1"/>
</dbReference>
<name>A0A841KH03_9GAMM</name>
<dbReference type="Gene3D" id="1.10.260.40">
    <property type="entry name" value="lambda repressor-like DNA-binding domains"/>
    <property type="match status" value="1"/>
</dbReference>
<comment type="caution">
    <text evidence="2">The sequence shown here is derived from an EMBL/GenBank/DDBJ whole genome shotgun (WGS) entry which is preliminary data.</text>
</comment>
<dbReference type="CDD" id="cd00093">
    <property type="entry name" value="HTH_XRE"/>
    <property type="match status" value="1"/>
</dbReference>
<protein>
    <submittedName>
        <fullName evidence="2">Transcriptional regulator with XRE-family HTH domain</fullName>
    </submittedName>
</protein>
<dbReference type="SUPFAM" id="SSF47413">
    <property type="entry name" value="lambda repressor-like DNA-binding domains"/>
    <property type="match status" value="1"/>
</dbReference>
<organism evidence="2 3">
    <name type="scientific">Oleiagrimonas soli</name>
    <dbReference type="NCBI Taxonomy" id="1543381"/>
    <lineage>
        <taxon>Bacteria</taxon>
        <taxon>Pseudomonadati</taxon>
        <taxon>Pseudomonadota</taxon>
        <taxon>Gammaproteobacteria</taxon>
        <taxon>Lysobacterales</taxon>
        <taxon>Rhodanobacteraceae</taxon>
        <taxon>Oleiagrimonas</taxon>
    </lineage>
</organism>